<dbReference type="EMBL" id="KZ667375">
    <property type="protein sequence ID" value="PPR91291.1"/>
    <property type="molecule type" value="Genomic_DNA"/>
</dbReference>
<evidence type="ECO:0000313" key="1">
    <source>
        <dbReference type="EMBL" id="PPR91291.1"/>
    </source>
</evidence>
<proteinExistence type="predicted"/>
<accession>A0A2P5WJQ3</accession>
<dbReference type="AlphaFoldDB" id="A0A2P5WJQ3"/>
<protein>
    <submittedName>
        <fullName evidence="1">Uncharacterized protein</fullName>
    </submittedName>
</protein>
<evidence type="ECO:0000313" key="2">
    <source>
        <dbReference type="Proteomes" id="UP000239757"/>
    </source>
</evidence>
<sequence length="109" mass="12805">MQFCKMLNITLMEKLAVNSWYLIKFNEIFQGYWRYMNQFDVGENGSSYSIIARESGSFFIYRFAESPALTYVEALIPHQKNIRKEHKLGFINKKHLATLQHTYLDGVNG</sequence>
<gene>
    <name evidence="1" type="ORF">GOBAR_AA29394</name>
</gene>
<organism evidence="1 2">
    <name type="scientific">Gossypium barbadense</name>
    <name type="common">Sea Island cotton</name>
    <name type="synonym">Hibiscus barbadensis</name>
    <dbReference type="NCBI Taxonomy" id="3634"/>
    <lineage>
        <taxon>Eukaryota</taxon>
        <taxon>Viridiplantae</taxon>
        <taxon>Streptophyta</taxon>
        <taxon>Embryophyta</taxon>
        <taxon>Tracheophyta</taxon>
        <taxon>Spermatophyta</taxon>
        <taxon>Magnoliopsida</taxon>
        <taxon>eudicotyledons</taxon>
        <taxon>Gunneridae</taxon>
        <taxon>Pentapetalae</taxon>
        <taxon>rosids</taxon>
        <taxon>malvids</taxon>
        <taxon>Malvales</taxon>
        <taxon>Malvaceae</taxon>
        <taxon>Malvoideae</taxon>
        <taxon>Gossypium</taxon>
    </lineage>
</organism>
<reference evidence="1 2" key="1">
    <citation type="submission" date="2015-01" db="EMBL/GenBank/DDBJ databases">
        <title>Genome of allotetraploid Gossypium barbadense reveals genomic plasticity and fiber elongation in cotton evolution.</title>
        <authorList>
            <person name="Chen X."/>
            <person name="Liu X."/>
            <person name="Zhao B."/>
            <person name="Zheng H."/>
            <person name="Hu Y."/>
            <person name="Lu G."/>
            <person name="Yang C."/>
            <person name="Chen J."/>
            <person name="Shan C."/>
            <person name="Zhang L."/>
            <person name="Zhou Y."/>
            <person name="Wang L."/>
            <person name="Guo W."/>
            <person name="Bai Y."/>
            <person name="Ruan J."/>
            <person name="Shangguan X."/>
            <person name="Mao Y."/>
            <person name="Jiang J."/>
            <person name="Zhu Y."/>
            <person name="Lei J."/>
            <person name="Kang H."/>
            <person name="Chen S."/>
            <person name="He X."/>
            <person name="Wang R."/>
            <person name="Wang Y."/>
            <person name="Chen J."/>
            <person name="Wang L."/>
            <person name="Yu S."/>
            <person name="Wang B."/>
            <person name="Wei J."/>
            <person name="Song S."/>
            <person name="Lu X."/>
            <person name="Gao Z."/>
            <person name="Gu W."/>
            <person name="Deng X."/>
            <person name="Ma D."/>
            <person name="Wang S."/>
            <person name="Liang W."/>
            <person name="Fang L."/>
            <person name="Cai C."/>
            <person name="Zhu X."/>
            <person name="Zhou B."/>
            <person name="Zhang Y."/>
            <person name="Chen Z."/>
            <person name="Xu S."/>
            <person name="Zhu R."/>
            <person name="Wang S."/>
            <person name="Zhang T."/>
            <person name="Zhao G."/>
        </authorList>
    </citation>
    <scope>NUCLEOTIDE SEQUENCE [LARGE SCALE GENOMIC DNA]</scope>
    <source>
        <strain evidence="2">cv. Xinhai21</strain>
        <tissue evidence="1">Leaf</tissue>
    </source>
</reference>
<name>A0A2P5WJQ3_GOSBA</name>
<dbReference type="Proteomes" id="UP000239757">
    <property type="component" value="Unassembled WGS sequence"/>
</dbReference>